<name>A0A9W6EY70_9CHLO</name>
<dbReference type="AlphaFoldDB" id="A0A9W6EY70"/>
<proteinExistence type="predicted"/>
<organism evidence="2 3">
    <name type="scientific">Pleodorina starrii</name>
    <dbReference type="NCBI Taxonomy" id="330485"/>
    <lineage>
        <taxon>Eukaryota</taxon>
        <taxon>Viridiplantae</taxon>
        <taxon>Chlorophyta</taxon>
        <taxon>core chlorophytes</taxon>
        <taxon>Chlorophyceae</taxon>
        <taxon>CS clade</taxon>
        <taxon>Chlamydomonadales</taxon>
        <taxon>Volvocaceae</taxon>
        <taxon>Pleodorina</taxon>
    </lineage>
</organism>
<evidence type="ECO:0000256" key="1">
    <source>
        <dbReference type="SAM" id="MobiDB-lite"/>
    </source>
</evidence>
<reference evidence="2 3" key="1">
    <citation type="journal article" date="2023" name="Commun. Biol.">
        <title>Reorganization of the ancestral sex-determining regions during the evolution of trioecy in Pleodorina starrii.</title>
        <authorList>
            <person name="Takahashi K."/>
            <person name="Suzuki S."/>
            <person name="Kawai-Toyooka H."/>
            <person name="Yamamoto K."/>
            <person name="Hamaji T."/>
            <person name="Ootsuki R."/>
            <person name="Yamaguchi H."/>
            <person name="Kawachi M."/>
            <person name="Higashiyama T."/>
            <person name="Nozaki H."/>
        </authorList>
    </citation>
    <scope>NUCLEOTIDE SEQUENCE [LARGE SCALE GENOMIC DNA]</scope>
    <source>
        <strain evidence="2 3">NIES-4479</strain>
    </source>
</reference>
<feature type="region of interest" description="Disordered" evidence="1">
    <location>
        <begin position="1"/>
        <end position="50"/>
    </location>
</feature>
<feature type="compositionally biased region" description="Gly residues" evidence="1">
    <location>
        <begin position="62"/>
        <end position="107"/>
    </location>
</feature>
<feature type="region of interest" description="Disordered" evidence="1">
    <location>
        <begin position="62"/>
        <end position="137"/>
    </location>
</feature>
<gene>
    <name evidence="2" type="primary">PLEST004808</name>
    <name evidence="2" type="ORF">PLESTB_000276600</name>
</gene>
<evidence type="ECO:0000313" key="2">
    <source>
        <dbReference type="EMBL" id="GLC49693.1"/>
    </source>
</evidence>
<protein>
    <submittedName>
        <fullName evidence="2">Uncharacterized protein</fullName>
    </submittedName>
</protein>
<comment type="caution">
    <text evidence="2">The sequence shown here is derived from an EMBL/GenBank/DDBJ whole genome shotgun (WGS) entry which is preliminary data.</text>
</comment>
<evidence type="ECO:0000313" key="3">
    <source>
        <dbReference type="Proteomes" id="UP001165080"/>
    </source>
</evidence>
<accession>A0A9W6EY70</accession>
<dbReference type="Proteomes" id="UP001165080">
    <property type="component" value="Unassembled WGS sequence"/>
</dbReference>
<sequence>MPDLLPLAVPSPERLLGARRGGHGQVQAEVPRHAPPGDYPPQGGYGGYGGRRSMGMGRGYGGGRGGGYRGRGPGGGYAGGRGQGYGYGGGGYGGEQGPSLTGAGGPPARGHVAAAEQTGVPGQQPAPSGQSEQRRVTFADQQEHAPYHATYSEEYEYVDASPYFAGCTYRYLAADGPEAFPEPAVPVDANATRLAPETPFLSTPMPHGWLRKRSRAIGCEEVRQHPSLTDPAP</sequence>
<keyword evidence="3" id="KW-1185">Reference proteome</keyword>
<dbReference type="EMBL" id="BRXU01000002">
    <property type="protein sequence ID" value="GLC49693.1"/>
    <property type="molecule type" value="Genomic_DNA"/>
</dbReference>